<name>A0A645HKE7_9ZZZZ</name>
<organism evidence="1">
    <name type="scientific">bioreactor metagenome</name>
    <dbReference type="NCBI Taxonomy" id="1076179"/>
    <lineage>
        <taxon>unclassified sequences</taxon>
        <taxon>metagenomes</taxon>
        <taxon>ecological metagenomes</taxon>
    </lineage>
</organism>
<reference evidence="1" key="1">
    <citation type="submission" date="2019-08" db="EMBL/GenBank/DDBJ databases">
        <authorList>
            <person name="Kucharzyk K."/>
            <person name="Murdoch R.W."/>
            <person name="Higgins S."/>
            <person name="Loffler F."/>
        </authorList>
    </citation>
    <scope>NUCLEOTIDE SEQUENCE</scope>
</reference>
<protein>
    <submittedName>
        <fullName evidence="1">Uncharacterized protein</fullName>
    </submittedName>
</protein>
<comment type="caution">
    <text evidence="1">The sequence shown here is derived from an EMBL/GenBank/DDBJ whole genome shotgun (WGS) entry which is preliminary data.</text>
</comment>
<dbReference type="EMBL" id="VSSQ01094045">
    <property type="protein sequence ID" value="MPN38669.1"/>
    <property type="molecule type" value="Genomic_DNA"/>
</dbReference>
<sequence>MHMKHCPISANGGCRSDCASGRYTLSDRRGYVFPISPVKLSGCLIRIMNSTPTDIITKLDGLRPATCVLDFSLADASEVKARIAALKAALAGEPALAAKGATGGHWNRGFTV</sequence>
<evidence type="ECO:0000313" key="1">
    <source>
        <dbReference type="EMBL" id="MPN38669.1"/>
    </source>
</evidence>
<proteinExistence type="predicted"/>
<dbReference type="AlphaFoldDB" id="A0A645HKE7"/>
<accession>A0A645HKE7</accession>
<gene>
    <name evidence="1" type="ORF">SDC9_186194</name>
</gene>